<dbReference type="Gene3D" id="3.40.630.30">
    <property type="match status" value="1"/>
</dbReference>
<dbReference type="RefSeq" id="WP_376835836.1">
    <property type="nucleotide sequence ID" value="NZ_JBHLSW010000005.1"/>
</dbReference>
<organism evidence="1 2">
    <name type="scientific">Brevundimonas balnearis</name>
    <dbReference type="NCBI Taxonomy" id="1572858"/>
    <lineage>
        <taxon>Bacteria</taxon>
        <taxon>Pseudomonadati</taxon>
        <taxon>Pseudomonadota</taxon>
        <taxon>Alphaproteobacteria</taxon>
        <taxon>Caulobacterales</taxon>
        <taxon>Caulobacteraceae</taxon>
        <taxon>Brevundimonas</taxon>
    </lineage>
</organism>
<dbReference type="InterPro" id="IPR016181">
    <property type="entry name" value="Acyl_CoA_acyltransferase"/>
</dbReference>
<gene>
    <name evidence="1" type="ORF">ACFFGE_08245</name>
</gene>
<accession>A0ABV6R2L9</accession>
<sequence length="385" mass="41641">MATPRPFTRADQEAVNALHRSVGWPDRSFGGWRWLEENPARPSDSSPLGWVIDGPDGRPQAFLGAFHQRLKGAAGPASFLNGFSLIVSPHAKGAARPLVRALLDQPGVAFVTTLNANRLSSPIYPRLGFEPVREPVFRLKLSWRLDPVAAVAARALRIAAEAAPALFADGREWLASSRLRREDLPTLPAGVKPVLDLSDDGAYGRFWSALQARSELIADRGPEVIRWRLADPDLTRRPILLGAWRGRDLAAVAIALLAKQRPVDPAVLEILDLQALQGEAVDAFPRLMAALTAIGRAQGAAKMRLSVVGPGVLDALGPWAERARREGGWGHGFERWADPADPRRALWRPTAFDGDYGFCLRPAPRGVASVRAAGAARGAVAARRA</sequence>
<proteinExistence type="predicted"/>
<evidence type="ECO:0000313" key="2">
    <source>
        <dbReference type="Proteomes" id="UP001589906"/>
    </source>
</evidence>
<dbReference type="SUPFAM" id="SSF55729">
    <property type="entry name" value="Acyl-CoA N-acyltransferases (Nat)"/>
    <property type="match status" value="1"/>
</dbReference>
<comment type="caution">
    <text evidence="1">The sequence shown here is derived from an EMBL/GenBank/DDBJ whole genome shotgun (WGS) entry which is preliminary data.</text>
</comment>
<protein>
    <submittedName>
        <fullName evidence="1">N-acetyltransferase</fullName>
    </submittedName>
</protein>
<reference evidence="1 2" key="1">
    <citation type="submission" date="2024-09" db="EMBL/GenBank/DDBJ databases">
        <authorList>
            <person name="Sun Q."/>
            <person name="Mori K."/>
        </authorList>
    </citation>
    <scope>NUCLEOTIDE SEQUENCE [LARGE SCALE GENOMIC DNA]</scope>
    <source>
        <strain evidence="1 2">NCAIM B.02621</strain>
    </source>
</reference>
<name>A0ABV6R2L9_9CAUL</name>
<dbReference type="EMBL" id="JBHLSW010000005">
    <property type="protein sequence ID" value="MFC0633868.1"/>
    <property type="molecule type" value="Genomic_DNA"/>
</dbReference>
<dbReference type="Proteomes" id="UP001589906">
    <property type="component" value="Unassembled WGS sequence"/>
</dbReference>
<keyword evidence="2" id="KW-1185">Reference proteome</keyword>
<evidence type="ECO:0000313" key="1">
    <source>
        <dbReference type="EMBL" id="MFC0633868.1"/>
    </source>
</evidence>